<organism evidence="7 8">
    <name type="scientific">endosymbiont of Lamellibrachia luymesi</name>
    <dbReference type="NCBI Taxonomy" id="2200907"/>
    <lineage>
        <taxon>Bacteria</taxon>
        <taxon>Pseudomonadati</taxon>
        <taxon>Pseudomonadota</taxon>
        <taxon>Gammaproteobacteria</taxon>
        <taxon>sulfur-oxidizing symbionts</taxon>
    </lineage>
</organism>
<gene>
    <name evidence="7" type="ORF">DIZ79_17840</name>
</gene>
<proteinExistence type="predicted"/>
<keyword evidence="2 5" id="KW-0812">Transmembrane</keyword>
<dbReference type="GO" id="GO:0005886">
    <property type="term" value="C:plasma membrane"/>
    <property type="evidence" value="ECO:0007669"/>
    <property type="project" value="InterPro"/>
</dbReference>
<evidence type="ECO:0000256" key="4">
    <source>
        <dbReference type="ARBA" id="ARBA00023136"/>
    </source>
</evidence>
<dbReference type="AlphaFoldDB" id="A0A370DF48"/>
<evidence type="ECO:0000313" key="7">
    <source>
        <dbReference type="EMBL" id="RDH83180.1"/>
    </source>
</evidence>
<keyword evidence="3 5" id="KW-1133">Transmembrane helix</keyword>
<dbReference type="EMBL" id="QFXD01000321">
    <property type="protein sequence ID" value="RDH83180.1"/>
    <property type="molecule type" value="Genomic_DNA"/>
</dbReference>
<name>A0A370DF48_9GAMM</name>
<dbReference type="Pfam" id="PF06305">
    <property type="entry name" value="LapA_dom"/>
    <property type="match status" value="1"/>
</dbReference>
<keyword evidence="1" id="KW-1003">Cell membrane</keyword>
<comment type="caution">
    <text evidence="7">The sequence shown here is derived from an EMBL/GenBank/DDBJ whole genome shotgun (WGS) entry which is preliminary data.</text>
</comment>
<evidence type="ECO:0000256" key="1">
    <source>
        <dbReference type="ARBA" id="ARBA00022475"/>
    </source>
</evidence>
<reference evidence="7 8" key="1">
    <citation type="journal article" date="2018" name="ISME J.">
        <title>Endosymbiont genomes yield clues of tubeworm success.</title>
        <authorList>
            <person name="Li Y."/>
            <person name="Liles M.R."/>
            <person name="Halanych K.M."/>
        </authorList>
    </citation>
    <scope>NUCLEOTIDE SEQUENCE [LARGE SCALE GENOMIC DNA]</scope>
    <source>
        <strain evidence="7">A1422</strain>
    </source>
</reference>
<keyword evidence="4 5" id="KW-0472">Membrane</keyword>
<evidence type="ECO:0000259" key="6">
    <source>
        <dbReference type="Pfam" id="PF06305"/>
    </source>
</evidence>
<evidence type="ECO:0000313" key="8">
    <source>
        <dbReference type="Proteomes" id="UP000255508"/>
    </source>
</evidence>
<protein>
    <submittedName>
        <fullName evidence="7">DUF1049 domain-containing protein</fullName>
    </submittedName>
</protein>
<accession>A0A370DF48</accession>
<evidence type="ECO:0000256" key="3">
    <source>
        <dbReference type="ARBA" id="ARBA00022989"/>
    </source>
</evidence>
<sequence>MRFLKLLFFILAMMVGAAFTVLNAEPVLFNYYFGSRELPLSVILIGTLGLGIFLGILSGLNTMLGLKRKNSILRRRSRLVDEEVKNLRSLPLKDQ</sequence>
<evidence type="ECO:0000256" key="2">
    <source>
        <dbReference type="ARBA" id="ARBA00022692"/>
    </source>
</evidence>
<dbReference type="Proteomes" id="UP000255508">
    <property type="component" value="Unassembled WGS sequence"/>
</dbReference>
<evidence type="ECO:0000256" key="5">
    <source>
        <dbReference type="SAM" id="Phobius"/>
    </source>
</evidence>
<feature type="transmembrane region" description="Helical" evidence="5">
    <location>
        <begin position="40"/>
        <end position="66"/>
    </location>
</feature>
<dbReference type="InterPro" id="IPR010445">
    <property type="entry name" value="LapA_dom"/>
</dbReference>
<feature type="domain" description="Lipopolysaccharide assembly protein A" evidence="6">
    <location>
        <begin position="22"/>
        <end position="83"/>
    </location>
</feature>